<dbReference type="EMBL" id="JBEPSM010000004">
    <property type="protein sequence ID" value="MET4636388.1"/>
    <property type="molecule type" value="Genomic_DNA"/>
</dbReference>
<dbReference type="SMART" id="SM00345">
    <property type="entry name" value="HTH_GNTR"/>
    <property type="match status" value="1"/>
</dbReference>
<dbReference type="RefSeq" id="WP_354553958.1">
    <property type="nucleotide sequence ID" value="NZ_JBEPSM010000004.1"/>
</dbReference>
<keyword evidence="3" id="KW-0804">Transcription</keyword>
<feature type="domain" description="HTH gntR-type" evidence="4">
    <location>
        <begin position="10"/>
        <end position="79"/>
    </location>
</feature>
<evidence type="ECO:0000256" key="2">
    <source>
        <dbReference type="ARBA" id="ARBA00023125"/>
    </source>
</evidence>
<dbReference type="Gene3D" id="1.10.10.10">
    <property type="entry name" value="Winged helix-like DNA-binding domain superfamily/Winged helix DNA-binding domain"/>
    <property type="match status" value="1"/>
</dbReference>
<dbReference type="SUPFAM" id="SSF48008">
    <property type="entry name" value="GntR ligand-binding domain-like"/>
    <property type="match status" value="1"/>
</dbReference>
<evidence type="ECO:0000256" key="3">
    <source>
        <dbReference type="ARBA" id="ARBA00023163"/>
    </source>
</evidence>
<dbReference type="SMART" id="SM00895">
    <property type="entry name" value="FCD"/>
    <property type="match status" value="1"/>
</dbReference>
<keyword evidence="2" id="KW-0238">DNA-binding</keyword>
<evidence type="ECO:0000256" key="1">
    <source>
        <dbReference type="ARBA" id="ARBA00023015"/>
    </source>
</evidence>
<dbReference type="PANTHER" id="PTHR43537">
    <property type="entry name" value="TRANSCRIPTIONAL REGULATOR, GNTR FAMILY"/>
    <property type="match status" value="1"/>
</dbReference>
<keyword evidence="1" id="KW-0805">Transcription regulation</keyword>
<gene>
    <name evidence="5" type="ORF">ABIE08_004346</name>
</gene>
<name>A0ABV2R6M9_9HYPH</name>
<dbReference type="Proteomes" id="UP001549321">
    <property type="component" value="Unassembled WGS sequence"/>
</dbReference>
<dbReference type="InterPro" id="IPR036390">
    <property type="entry name" value="WH_DNA-bd_sf"/>
</dbReference>
<proteinExistence type="predicted"/>
<dbReference type="InterPro" id="IPR000524">
    <property type="entry name" value="Tscrpt_reg_HTH_GntR"/>
</dbReference>
<evidence type="ECO:0000313" key="6">
    <source>
        <dbReference type="Proteomes" id="UP001549321"/>
    </source>
</evidence>
<dbReference type="Pfam" id="PF07729">
    <property type="entry name" value="FCD"/>
    <property type="match status" value="1"/>
</dbReference>
<protein>
    <submittedName>
        <fullName evidence="5">GntR family transcriptional repressor for pyruvate dehydrogenase complex</fullName>
    </submittedName>
</protein>
<keyword evidence="5" id="KW-0670">Pyruvate</keyword>
<dbReference type="InterPro" id="IPR008920">
    <property type="entry name" value="TF_FadR/GntR_C"/>
</dbReference>
<dbReference type="SUPFAM" id="SSF46785">
    <property type="entry name" value="Winged helix' DNA-binding domain"/>
    <property type="match status" value="1"/>
</dbReference>
<keyword evidence="6" id="KW-1185">Reference proteome</keyword>
<dbReference type="Gene3D" id="1.20.120.530">
    <property type="entry name" value="GntR ligand-binding domain-like"/>
    <property type="match status" value="1"/>
</dbReference>
<comment type="caution">
    <text evidence="5">The sequence shown here is derived from an EMBL/GenBank/DDBJ whole genome shotgun (WGS) entry which is preliminary data.</text>
</comment>
<dbReference type="Pfam" id="PF00392">
    <property type="entry name" value="GntR"/>
    <property type="match status" value="1"/>
</dbReference>
<dbReference type="InterPro" id="IPR036388">
    <property type="entry name" value="WH-like_DNA-bd_sf"/>
</dbReference>
<dbReference type="CDD" id="cd07377">
    <property type="entry name" value="WHTH_GntR"/>
    <property type="match status" value="1"/>
</dbReference>
<accession>A0ABV2R6M9</accession>
<organism evidence="5 6">
    <name type="scientific">Kaistia defluvii</name>
    <dbReference type="NCBI Taxonomy" id="410841"/>
    <lineage>
        <taxon>Bacteria</taxon>
        <taxon>Pseudomonadati</taxon>
        <taxon>Pseudomonadota</taxon>
        <taxon>Alphaproteobacteria</taxon>
        <taxon>Hyphomicrobiales</taxon>
        <taxon>Kaistiaceae</taxon>
        <taxon>Kaistia</taxon>
    </lineage>
</organism>
<sequence>MKPVAPRSRDKLHLSVAGDFEAKILSGALGIGEPLPSEADIARDYAVSTRSVREAMQILETKGLVKRRHGGRTTVVRDDVTQFLGTLTVTVRQLFSTDAEYLVQLMAVRRMIETEVVDLLTLGGGAMNADVGAALEAMRTARDTADFSGFVDADAAFHLALVHSAGNQILTVFYDNLYGLITEVIRITSRVPTKSLEAAWAEHADIYARIESRDGEGAKALMRDQIDNSAAYLRVAIEKAKAAKDKSDD</sequence>
<dbReference type="PROSITE" id="PS50949">
    <property type="entry name" value="HTH_GNTR"/>
    <property type="match status" value="1"/>
</dbReference>
<reference evidence="5 6" key="1">
    <citation type="submission" date="2024-06" db="EMBL/GenBank/DDBJ databases">
        <title>Sorghum-associated microbial communities from plants grown in Nebraska, USA.</title>
        <authorList>
            <person name="Schachtman D."/>
        </authorList>
    </citation>
    <scope>NUCLEOTIDE SEQUENCE [LARGE SCALE GENOMIC DNA]</scope>
    <source>
        <strain evidence="5 6">3207</strain>
    </source>
</reference>
<evidence type="ECO:0000313" key="5">
    <source>
        <dbReference type="EMBL" id="MET4636388.1"/>
    </source>
</evidence>
<evidence type="ECO:0000259" key="4">
    <source>
        <dbReference type="PROSITE" id="PS50949"/>
    </source>
</evidence>
<dbReference type="PANTHER" id="PTHR43537:SF5">
    <property type="entry name" value="UXU OPERON TRANSCRIPTIONAL REGULATOR"/>
    <property type="match status" value="1"/>
</dbReference>
<dbReference type="InterPro" id="IPR011711">
    <property type="entry name" value="GntR_C"/>
</dbReference>
<dbReference type="PRINTS" id="PR00035">
    <property type="entry name" value="HTHGNTR"/>
</dbReference>